<name>A0A1H6FD68_9GAMM</name>
<evidence type="ECO:0000313" key="2">
    <source>
        <dbReference type="Proteomes" id="UP000236724"/>
    </source>
</evidence>
<dbReference type="EMBL" id="FMSV02000529">
    <property type="protein sequence ID" value="SEH07341.1"/>
    <property type="molecule type" value="Genomic_DNA"/>
</dbReference>
<evidence type="ECO:0008006" key="3">
    <source>
        <dbReference type="Google" id="ProtNLM"/>
    </source>
</evidence>
<sequence length="215" mass="24187">MSSNCKYKGSQVLLVEGKNDCHVIMALCEKYNLKESFGLYECGGDENLLSRLDALVEEQDINTIGVVLDTDIPEKIPNLAVRWQQLAGILSTFGYSLPKAPEAQGTVLETLENHPRIGLWFMPNNHDPGMLEDFLMPLAETPTLEYAKYCVTQAEAKNLTRFKPVHRSKAILHTYLSWQDEPGKPLGQSLTSHALQHDHEIASSFANWLNRLFNS</sequence>
<dbReference type="Proteomes" id="UP000236724">
    <property type="component" value="Unassembled WGS sequence"/>
</dbReference>
<dbReference type="AlphaFoldDB" id="A0A1H6FD68"/>
<evidence type="ECO:0000313" key="1">
    <source>
        <dbReference type="EMBL" id="SEH07341.1"/>
    </source>
</evidence>
<dbReference type="Pfam" id="PF11536">
    <property type="entry name" value="DUF3226"/>
    <property type="match status" value="1"/>
</dbReference>
<proteinExistence type="predicted"/>
<protein>
    <recommendedName>
        <fullName evidence="3">DUF4435 domain-containing protein</fullName>
    </recommendedName>
</protein>
<gene>
    <name evidence="1" type="ORF">MBHS_03216</name>
</gene>
<reference evidence="1 2" key="1">
    <citation type="submission" date="2016-10" db="EMBL/GenBank/DDBJ databases">
        <authorList>
            <person name="de Groot N.N."/>
        </authorList>
    </citation>
    <scope>NUCLEOTIDE SEQUENCE [LARGE SCALE GENOMIC DNA]</scope>
    <source>
        <strain evidence="1">MBHS1</strain>
    </source>
</reference>
<dbReference type="RefSeq" id="WP_103921007.1">
    <property type="nucleotide sequence ID" value="NZ_FMSV02000529.1"/>
</dbReference>
<dbReference type="InterPro" id="IPR024508">
    <property type="entry name" value="DUF3226"/>
</dbReference>
<accession>A0A1H6FD68</accession>
<dbReference type="OrthoDB" id="530493at2"/>
<keyword evidence="2" id="KW-1185">Reference proteome</keyword>
<organism evidence="1 2">
    <name type="scientific">Candidatus Venteria ishoeyi</name>
    <dbReference type="NCBI Taxonomy" id="1899563"/>
    <lineage>
        <taxon>Bacteria</taxon>
        <taxon>Pseudomonadati</taxon>
        <taxon>Pseudomonadota</taxon>
        <taxon>Gammaproteobacteria</taxon>
        <taxon>Thiotrichales</taxon>
        <taxon>Thiotrichaceae</taxon>
        <taxon>Venteria</taxon>
    </lineage>
</organism>